<keyword evidence="1" id="KW-0472">Membrane</keyword>
<sequence>MDKKSVFLACASCASAFLLVNYIKKRGKKFWVYPDHDTNWSQSSDLKESPNAGLDPAEKGLTELDASHRSEWVSMGYPLTYHDLDEDRKPYKN</sequence>
<dbReference type="OrthoDB" id="2429124at2"/>
<reference evidence="2 3" key="1">
    <citation type="submission" date="2020-08" db="EMBL/GenBank/DDBJ databases">
        <title>Genomic Encyclopedia of Type Strains, Phase IV (KMG-IV): sequencing the most valuable type-strain genomes for metagenomic binning, comparative biology and taxonomic classification.</title>
        <authorList>
            <person name="Goeker M."/>
        </authorList>
    </citation>
    <scope>NUCLEOTIDE SEQUENCE [LARGE SCALE GENOMIC DNA]</scope>
    <source>
        <strain evidence="2 3">DSM 15895</strain>
    </source>
</reference>
<dbReference type="AlphaFoldDB" id="A0A7W8FTR1"/>
<evidence type="ECO:0000313" key="2">
    <source>
        <dbReference type="EMBL" id="MBB5179785.1"/>
    </source>
</evidence>
<keyword evidence="1" id="KW-1133">Transmembrane helix</keyword>
<organism evidence="2 3">
    <name type="scientific">Planococcus koreensis</name>
    <dbReference type="NCBI Taxonomy" id="112331"/>
    <lineage>
        <taxon>Bacteria</taxon>
        <taxon>Bacillati</taxon>
        <taxon>Bacillota</taxon>
        <taxon>Bacilli</taxon>
        <taxon>Bacillales</taxon>
        <taxon>Caryophanaceae</taxon>
        <taxon>Planococcus</taxon>
    </lineage>
</organism>
<feature type="transmembrane region" description="Helical" evidence="1">
    <location>
        <begin position="6"/>
        <end position="23"/>
    </location>
</feature>
<evidence type="ECO:0000256" key="1">
    <source>
        <dbReference type="SAM" id="Phobius"/>
    </source>
</evidence>
<comment type="caution">
    <text evidence="2">The sequence shown here is derived from an EMBL/GenBank/DDBJ whole genome shotgun (WGS) entry which is preliminary data.</text>
</comment>
<keyword evidence="3" id="KW-1185">Reference proteome</keyword>
<dbReference type="EMBL" id="JACHHE010000003">
    <property type="protein sequence ID" value="MBB5179785.1"/>
    <property type="molecule type" value="Genomic_DNA"/>
</dbReference>
<accession>A0A7W8FTR1</accession>
<gene>
    <name evidence="2" type="ORF">HNQ44_001209</name>
</gene>
<dbReference type="Proteomes" id="UP000525923">
    <property type="component" value="Unassembled WGS sequence"/>
</dbReference>
<dbReference type="RefSeq" id="WP_135503581.1">
    <property type="nucleotide sequence ID" value="NZ_JACHHE010000003.1"/>
</dbReference>
<name>A0A7W8FTR1_9BACL</name>
<keyword evidence="1" id="KW-0812">Transmembrane</keyword>
<protein>
    <submittedName>
        <fullName evidence="2">Uncharacterized protein</fullName>
    </submittedName>
</protein>
<proteinExistence type="predicted"/>
<evidence type="ECO:0000313" key="3">
    <source>
        <dbReference type="Proteomes" id="UP000525923"/>
    </source>
</evidence>